<accession>A0A7J7WW26</accession>
<dbReference type="Proteomes" id="UP000527355">
    <property type="component" value="Unassembled WGS sequence"/>
</dbReference>
<keyword evidence="2" id="KW-1185">Reference proteome</keyword>
<sequence length="128" mass="14207">MKTFTEYVQGPLLDRVAYLRVDPYPVDFTHTGRTPSVSCSQDTSPCQGPTDNLVTLECAFMCKESMCDFLERTQGEVWLLAIPLMSDQDEPGGQGALTWNLASFFSKYKILYLALAGVAPVAEHRLGH</sequence>
<reference evidence="1 2" key="1">
    <citation type="journal article" date="2020" name="Nature">
        <title>Six reference-quality genomes reveal evolution of bat adaptations.</title>
        <authorList>
            <person name="Jebb D."/>
            <person name="Huang Z."/>
            <person name="Pippel M."/>
            <person name="Hughes G.M."/>
            <person name="Lavrichenko K."/>
            <person name="Devanna P."/>
            <person name="Winkler S."/>
            <person name="Jermiin L.S."/>
            <person name="Skirmuntt E.C."/>
            <person name="Katzourakis A."/>
            <person name="Burkitt-Gray L."/>
            <person name="Ray D.A."/>
            <person name="Sullivan K.A.M."/>
            <person name="Roscito J.G."/>
            <person name="Kirilenko B.M."/>
            <person name="Davalos L.M."/>
            <person name="Corthals A.P."/>
            <person name="Power M.L."/>
            <person name="Jones G."/>
            <person name="Ransome R.D."/>
            <person name="Dechmann D.K.N."/>
            <person name="Locatelli A.G."/>
            <person name="Puechmaille S.J."/>
            <person name="Fedrigo O."/>
            <person name="Jarvis E.D."/>
            <person name="Hiller M."/>
            <person name="Vernes S.C."/>
            <person name="Myers E.W."/>
            <person name="Teeling E.C."/>
        </authorList>
    </citation>
    <scope>NUCLEOTIDE SEQUENCE [LARGE SCALE GENOMIC DNA]</scope>
    <source>
        <strain evidence="1">MMyoMyo1</strain>
        <tissue evidence="1">Flight muscle</tissue>
    </source>
</reference>
<gene>
    <name evidence="1" type="ORF">mMyoMyo1_011972</name>
</gene>
<evidence type="ECO:0000313" key="1">
    <source>
        <dbReference type="EMBL" id="KAF6341571.1"/>
    </source>
</evidence>
<evidence type="ECO:0000313" key="2">
    <source>
        <dbReference type="Proteomes" id="UP000527355"/>
    </source>
</evidence>
<dbReference type="EMBL" id="JABWUV010000007">
    <property type="protein sequence ID" value="KAF6341571.1"/>
    <property type="molecule type" value="Genomic_DNA"/>
</dbReference>
<protein>
    <submittedName>
        <fullName evidence="1">Uncharacterized protein</fullName>
    </submittedName>
</protein>
<comment type="caution">
    <text evidence="1">The sequence shown here is derived from an EMBL/GenBank/DDBJ whole genome shotgun (WGS) entry which is preliminary data.</text>
</comment>
<name>A0A7J7WW26_MYOMY</name>
<organism evidence="1 2">
    <name type="scientific">Myotis myotis</name>
    <name type="common">Greater mouse-eared bat</name>
    <name type="synonym">Vespertilio myotis</name>
    <dbReference type="NCBI Taxonomy" id="51298"/>
    <lineage>
        <taxon>Eukaryota</taxon>
        <taxon>Metazoa</taxon>
        <taxon>Chordata</taxon>
        <taxon>Craniata</taxon>
        <taxon>Vertebrata</taxon>
        <taxon>Euteleostomi</taxon>
        <taxon>Mammalia</taxon>
        <taxon>Eutheria</taxon>
        <taxon>Laurasiatheria</taxon>
        <taxon>Chiroptera</taxon>
        <taxon>Yangochiroptera</taxon>
        <taxon>Vespertilionidae</taxon>
        <taxon>Myotis</taxon>
    </lineage>
</organism>
<dbReference type="AlphaFoldDB" id="A0A7J7WW26"/>
<proteinExistence type="predicted"/>